<dbReference type="EMBL" id="BGPR01220923">
    <property type="protein sequence ID" value="GBN62276.1"/>
    <property type="molecule type" value="Genomic_DNA"/>
</dbReference>
<keyword evidence="1" id="KW-1133">Transmembrane helix</keyword>
<accession>A0A4Y2QGM1</accession>
<dbReference type="AlphaFoldDB" id="A0A4Y2QGM1"/>
<evidence type="ECO:0000313" key="3">
    <source>
        <dbReference type="Proteomes" id="UP000499080"/>
    </source>
</evidence>
<feature type="transmembrane region" description="Helical" evidence="1">
    <location>
        <begin position="12"/>
        <end position="29"/>
    </location>
</feature>
<reference evidence="2 3" key="1">
    <citation type="journal article" date="2019" name="Sci. Rep.">
        <title>Orb-weaving spider Araneus ventricosus genome elucidates the spidroin gene catalogue.</title>
        <authorList>
            <person name="Kono N."/>
            <person name="Nakamura H."/>
            <person name="Ohtoshi R."/>
            <person name="Moran D.A.P."/>
            <person name="Shinohara A."/>
            <person name="Yoshida Y."/>
            <person name="Fujiwara M."/>
            <person name="Mori M."/>
            <person name="Tomita M."/>
            <person name="Arakawa K."/>
        </authorList>
    </citation>
    <scope>NUCLEOTIDE SEQUENCE [LARGE SCALE GENOMIC DNA]</scope>
</reference>
<keyword evidence="1" id="KW-0472">Membrane</keyword>
<protein>
    <submittedName>
        <fullName evidence="2">Uncharacterized protein</fullName>
    </submittedName>
</protein>
<gene>
    <name evidence="2" type="ORF">AVEN_213601_1</name>
</gene>
<keyword evidence="1" id="KW-0812">Transmembrane</keyword>
<organism evidence="2 3">
    <name type="scientific">Araneus ventricosus</name>
    <name type="common">Orbweaver spider</name>
    <name type="synonym">Epeira ventricosa</name>
    <dbReference type="NCBI Taxonomy" id="182803"/>
    <lineage>
        <taxon>Eukaryota</taxon>
        <taxon>Metazoa</taxon>
        <taxon>Ecdysozoa</taxon>
        <taxon>Arthropoda</taxon>
        <taxon>Chelicerata</taxon>
        <taxon>Arachnida</taxon>
        <taxon>Araneae</taxon>
        <taxon>Araneomorphae</taxon>
        <taxon>Entelegynae</taxon>
        <taxon>Araneoidea</taxon>
        <taxon>Araneidae</taxon>
        <taxon>Araneus</taxon>
    </lineage>
</organism>
<comment type="caution">
    <text evidence="2">The sequence shown here is derived from an EMBL/GenBank/DDBJ whole genome shotgun (WGS) entry which is preliminary data.</text>
</comment>
<keyword evidence="3" id="KW-1185">Reference proteome</keyword>
<feature type="non-terminal residue" evidence="2">
    <location>
        <position position="39"/>
    </location>
</feature>
<evidence type="ECO:0000313" key="2">
    <source>
        <dbReference type="EMBL" id="GBN62276.1"/>
    </source>
</evidence>
<proteinExistence type="predicted"/>
<evidence type="ECO:0000256" key="1">
    <source>
        <dbReference type="SAM" id="Phobius"/>
    </source>
</evidence>
<sequence length="39" mass="4249">MNLSDLGVPTPQHHGLIFFLSGFACLHLGETMHNVISTI</sequence>
<dbReference type="Proteomes" id="UP000499080">
    <property type="component" value="Unassembled WGS sequence"/>
</dbReference>
<name>A0A4Y2QGM1_ARAVE</name>